<dbReference type="AlphaFoldDB" id="A0A0F8X0Z3"/>
<protein>
    <recommendedName>
        <fullName evidence="3">AsmA domain-containing protein</fullName>
    </recommendedName>
</protein>
<keyword evidence="1" id="KW-0812">Transmembrane</keyword>
<proteinExistence type="predicted"/>
<comment type="caution">
    <text evidence="2">The sequence shown here is derived from an EMBL/GenBank/DDBJ whole genome shotgun (WGS) entry which is preliminary data.</text>
</comment>
<evidence type="ECO:0000313" key="2">
    <source>
        <dbReference type="EMBL" id="KKK54470.1"/>
    </source>
</evidence>
<sequence length="212" mass="24374">MKNIRKWVLYSLYIIITTVFFIYHLFPSETVKEYIARHLCGTISDCDITIDRIKPAFPASLMFSDLYLYYLNSPLLTADEIKVTPKFSTLLRRKTTFFFKGQAYKGKIKGKIDMAEEPSSQSVLVHTNLFDIQLLDVTALQNISGQKISGLLNGQVAYNRTDDAETINAFFQLSDLRVDLSTPILNLKSLRFRDIQTDISINNKNLIIKRFI</sequence>
<gene>
    <name evidence="2" type="ORF">LCGC14_3084400</name>
</gene>
<keyword evidence="1" id="KW-0472">Membrane</keyword>
<feature type="transmembrane region" description="Helical" evidence="1">
    <location>
        <begin position="7"/>
        <end position="26"/>
    </location>
</feature>
<dbReference type="EMBL" id="LAZR01065976">
    <property type="protein sequence ID" value="KKK54470.1"/>
    <property type="molecule type" value="Genomic_DNA"/>
</dbReference>
<evidence type="ECO:0000256" key="1">
    <source>
        <dbReference type="SAM" id="Phobius"/>
    </source>
</evidence>
<accession>A0A0F8X0Z3</accession>
<evidence type="ECO:0008006" key="3">
    <source>
        <dbReference type="Google" id="ProtNLM"/>
    </source>
</evidence>
<dbReference type="NCBIfam" id="TIGR04411">
    <property type="entry name" value="T2SS_GspN_Lepto"/>
    <property type="match status" value="1"/>
</dbReference>
<dbReference type="InterPro" id="IPR030925">
    <property type="entry name" value="T2SS_GspN_Lepto"/>
</dbReference>
<keyword evidence="1" id="KW-1133">Transmembrane helix</keyword>
<feature type="non-terminal residue" evidence="2">
    <location>
        <position position="212"/>
    </location>
</feature>
<reference evidence="2" key="1">
    <citation type="journal article" date="2015" name="Nature">
        <title>Complex archaea that bridge the gap between prokaryotes and eukaryotes.</title>
        <authorList>
            <person name="Spang A."/>
            <person name="Saw J.H."/>
            <person name="Jorgensen S.L."/>
            <person name="Zaremba-Niedzwiedzka K."/>
            <person name="Martijn J."/>
            <person name="Lind A.E."/>
            <person name="van Eijk R."/>
            <person name="Schleper C."/>
            <person name="Guy L."/>
            <person name="Ettema T.J."/>
        </authorList>
    </citation>
    <scope>NUCLEOTIDE SEQUENCE</scope>
</reference>
<organism evidence="2">
    <name type="scientific">marine sediment metagenome</name>
    <dbReference type="NCBI Taxonomy" id="412755"/>
    <lineage>
        <taxon>unclassified sequences</taxon>
        <taxon>metagenomes</taxon>
        <taxon>ecological metagenomes</taxon>
    </lineage>
</organism>
<name>A0A0F8X0Z3_9ZZZZ</name>